<name>A0A0C2XJW2_AMAMK</name>
<reference evidence="1 2" key="1">
    <citation type="submission" date="2014-04" db="EMBL/GenBank/DDBJ databases">
        <title>Evolutionary Origins and Diversification of the Mycorrhizal Mutualists.</title>
        <authorList>
            <consortium name="DOE Joint Genome Institute"/>
            <consortium name="Mycorrhizal Genomics Consortium"/>
            <person name="Kohler A."/>
            <person name="Kuo A."/>
            <person name="Nagy L.G."/>
            <person name="Floudas D."/>
            <person name="Copeland A."/>
            <person name="Barry K.W."/>
            <person name="Cichocki N."/>
            <person name="Veneault-Fourrey C."/>
            <person name="LaButti K."/>
            <person name="Lindquist E.A."/>
            <person name="Lipzen A."/>
            <person name="Lundell T."/>
            <person name="Morin E."/>
            <person name="Murat C."/>
            <person name="Riley R."/>
            <person name="Ohm R."/>
            <person name="Sun H."/>
            <person name="Tunlid A."/>
            <person name="Henrissat B."/>
            <person name="Grigoriev I.V."/>
            <person name="Hibbett D.S."/>
            <person name="Martin F."/>
        </authorList>
    </citation>
    <scope>NUCLEOTIDE SEQUENCE [LARGE SCALE GENOMIC DNA]</scope>
    <source>
        <strain evidence="1 2">Koide BX008</strain>
    </source>
</reference>
<gene>
    <name evidence="1" type="ORF">M378DRAFT_157016</name>
</gene>
<dbReference type="HOGENOM" id="CLU_071087_1_0_1"/>
<evidence type="ECO:0000313" key="2">
    <source>
        <dbReference type="Proteomes" id="UP000054549"/>
    </source>
</evidence>
<accession>A0A0C2XJW2</accession>
<dbReference type="AlphaFoldDB" id="A0A0C2XJW2"/>
<keyword evidence="2" id="KW-1185">Reference proteome</keyword>
<organism evidence="1 2">
    <name type="scientific">Amanita muscaria (strain Koide BX008)</name>
    <dbReference type="NCBI Taxonomy" id="946122"/>
    <lineage>
        <taxon>Eukaryota</taxon>
        <taxon>Fungi</taxon>
        <taxon>Dikarya</taxon>
        <taxon>Basidiomycota</taxon>
        <taxon>Agaricomycotina</taxon>
        <taxon>Agaricomycetes</taxon>
        <taxon>Agaricomycetidae</taxon>
        <taxon>Agaricales</taxon>
        <taxon>Pluteineae</taxon>
        <taxon>Amanitaceae</taxon>
        <taxon>Amanita</taxon>
    </lineage>
</organism>
<sequence length="162" mass="17993">MALILQIPPIDPSTSLRTQYMLRFTNEVLLSIPGYPSRTSVLEDFVSWVDDLDQAWLVVLESQVWDPEKGIGKDLVIDTDAAASGTKSTPMSQTEVTRLRSLLVGGMAELENWLTMGFDGEDLETKLQRMGLQDRFDNLFSGTLDFLGGFGGFIVEPTSEIE</sequence>
<protein>
    <submittedName>
        <fullName evidence="1">Uncharacterized protein</fullName>
    </submittedName>
</protein>
<dbReference type="InParanoid" id="A0A0C2XJW2"/>
<proteinExistence type="predicted"/>
<evidence type="ECO:0000313" key="1">
    <source>
        <dbReference type="EMBL" id="KIL69781.1"/>
    </source>
</evidence>
<dbReference type="OrthoDB" id="2574879at2759"/>
<dbReference type="Proteomes" id="UP000054549">
    <property type="component" value="Unassembled WGS sequence"/>
</dbReference>
<dbReference type="EMBL" id="KN818225">
    <property type="protein sequence ID" value="KIL69781.1"/>
    <property type="molecule type" value="Genomic_DNA"/>
</dbReference>